<feature type="transmembrane region" description="Helical" evidence="8">
    <location>
        <begin position="78"/>
        <end position="97"/>
    </location>
</feature>
<dbReference type="PANTHER" id="PTHR23502:SF132">
    <property type="entry name" value="POLYAMINE TRANSPORTER 2-RELATED"/>
    <property type="match status" value="1"/>
</dbReference>
<name>A0ABS6SGT4_9SPHN</name>
<comment type="subcellular location">
    <subcellularLocation>
        <location evidence="8">Cell inner membrane</location>
        <topology evidence="8">Multi-pass membrane protein</topology>
    </subcellularLocation>
    <subcellularLocation>
        <location evidence="1">Cell membrane</location>
        <topology evidence="1">Multi-pass membrane protein</topology>
    </subcellularLocation>
</comment>
<feature type="transmembrane region" description="Helical" evidence="8">
    <location>
        <begin position="369"/>
        <end position="388"/>
    </location>
</feature>
<feature type="transmembrane region" description="Helical" evidence="8">
    <location>
        <begin position="340"/>
        <end position="363"/>
    </location>
</feature>
<feature type="transmembrane region" description="Helical" evidence="8">
    <location>
        <begin position="103"/>
        <end position="123"/>
    </location>
</feature>
<dbReference type="NCBIfam" id="TIGR00710">
    <property type="entry name" value="efflux_Bcr_CflA"/>
    <property type="match status" value="1"/>
</dbReference>
<keyword evidence="3 8" id="KW-0813">Transport</keyword>
<evidence type="ECO:0000256" key="5">
    <source>
        <dbReference type="ARBA" id="ARBA00022692"/>
    </source>
</evidence>
<dbReference type="InterPro" id="IPR004812">
    <property type="entry name" value="Efflux_drug-R_Bcr/CmlA"/>
</dbReference>
<evidence type="ECO:0000313" key="10">
    <source>
        <dbReference type="EMBL" id="MBV7257057.1"/>
    </source>
</evidence>
<keyword evidence="8" id="KW-0997">Cell inner membrane</keyword>
<accession>A0ABS6SGT4</accession>
<dbReference type="EMBL" id="JAGSPA010000003">
    <property type="protein sequence ID" value="MBV7257057.1"/>
    <property type="molecule type" value="Genomic_DNA"/>
</dbReference>
<keyword evidence="4" id="KW-1003">Cell membrane</keyword>
<evidence type="ECO:0000313" key="11">
    <source>
        <dbReference type="Proteomes" id="UP000722336"/>
    </source>
</evidence>
<feature type="transmembrane region" description="Helical" evidence="8">
    <location>
        <begin position="135"/>
        <end position="159"/>
    </location>
</feature>
<dbReference type="RefSeq" id="WP_218445893.1">
    <property type="nucleotide sequence ID" value="NZ_JAGSPA010000003.1"/>
</dbReference>
<feature type="transmembrane region" description="Helical" evidence="8">
    <location>
        <begin position="7"/>
        <end position="26"/>
    </location>
</feature>
<feature type="domain" description="Major facilitator superfamily (MFS) profile" evidence="9">
    <location>
        <begin position="9"/>
        <end position="392"/>
    </location>
</feature>
<feature type="transmembrane region" description="Helical" evidence="8">
    <location>
        <begin position="165"/>
        <end position="185"/>
    </location>
</feature>
<evidence type="ECO:0000259" key="9">
    <source>
        <dbReference type="PROSITE" id="PS50850"/>
    </source>
</evidence>
<organism evidence="10 11">
    <name type="scientific">Pacificimonas pallii</name>
    <dbReference type="NCBI Taxonomy" id="2827236"/>
    <lineage>
        <taxon>Bacteria</taxon>
        <taxon>Pseudomonadati</taxon>
        <taxon>Pseudomonadota</taxon>
        <taxon>Alphaproteobacteria</taxon>
        <taxon>Sphingomonadales</taxon>
        <taxon>Sphingosinicellaceae</taxon>
        <taxon>Pacificimonas</taxon>
    </lineage>
</organism>
<dbReference type="CDD" id="cd17320">
    <property type="entry name" value="MFS_MdfA_MDR_like"/>
    <property type="match status" value="1"/>
</dbReference>
<feature type="transmembrane region" description="Helical" evidence="8">
    <location>
        <begin position="280"/>
        <end position="301"/>
    </location>
</feature>
<dbReference type="Proteomes" id="UP000722336">
    <property type="component" value="Unassembled WGS sequence"/>
</dbReference>
<protein>
    <recommendedName>
        <fullName evidence="8">Bcr/CflA family efflux transporter</fullName>
    </recommendedName>
</protein>
<evidence type="ECO:0000256" key="1">
    <source>
        <dbReference type="ARBA" id="ARBA00004651"/>
    </source>
</evidence>
<comment type="caution">
    <text evidence="10">The sequence shown here is derived from an EMBL/GenBank/DDBJ whole genome shotgun (WGS) entry which is preliminary data.</text>
</comment>
<feature type="transmembrane region" description="Helical" evidence="8">
    <location>
        <begin position="250"/>
        <end position="268"/>
    </location>
</feature>
<feature type="transmembrane region" description="Helical" evidence="8">
    <location>
        <begin position="46"/>
        <end position="66"/>
    </location>
</feature>
<feature type="transmembrane region" description="Helical" evidence="8">
    <location>
        <begin position="223"/>
        <end position="244"/>
    </location>
</feature>
<evidence type="ECO:0000256" key="2">
    <source>
        <dbReference type="ARBA" id="ARBA00006236"/>
    </source>
</evidence>
<evidence type="ECO:0000256" key="6">
    <source>
        <dbReference type="ARBA" id="ARBA00022989"/>
    </source>
</evidence>
<dbReference type="Pfam" id="PF07690">
    <property type="entry name" value="MFS_1"/>
    <property type="match status" value="1"/>
</dbReference>
<evidence type="ECO:0000256" key="3">
    <source>
        <dbReference type="ARBA" id="ARBA00022448"/>
    </source>
</evidence>
<dbReference type="InterPro" id="IPR020846">
    <property type="entry name" value="MFS_dom"/>
</dbReference>
<proteinExistence type="inferred from homology"/>
<keyword evidence="11" id="KW-1185">Reference proteome</keyword>
<keyword evidence="6 8" id="KW-1133">Transmembrane helix</keyword>
<feature type="transmembrane region" description="Helical" evidence="8">
    <location>
        <begin position="307"/>
        <end position="328"/>
    </location>
</feature>
<evidence type="ECO:0000256" key="8">
    <source>
        <dbReference type="RuleBase" id="RU365088"/>
    </source>
</evidence>
<keyword evidence="5 8" id="KW-0812">Transmembrane</keyword>
<dbReference type="PANTHER" id="PTHR23502">
    <property type="entry name" value="MAJOR FACILITATOR SUPERFAMILY"/>
    <property type="match status" value="1"/>
</dbReference>
<evidence type="ECO:0000256" key="4">
    <source>
        <dbReference type="ARBA" id="ARBA00022475"/>
    </source>
</evidence>
<dbReference type="PROSITE" id="PS50850">
    <property type="entry name" value="MFS"/>
    <property type="match status" value="1"/>
</dbReference>
<sequence length="410" mass="43021">MNERARPAAALIILLGGLTAFGPLSIDLYLPALPVIGESLGTDAASMQRTLASFIAGLAIGQLVYGPLSDRIGRRPPLLIGIAIFIVTCVLCVYAESNAQMTALRFVQGLGSCAALVVARAIVRDRFNHQDSARVFTWIVLVMGIAPIFAPLLGSLILSVAEWTAIFWVLALYGVLLGAAVLFGLSESRSAETAELARSARFFGGMSSLIRNRRFRGYMFGQAFNMASLFAYVSSAPAILIVQYGVSEFAFGWLFALNAAGLIAGSQVNRYLLDHYSADAIMRTANQLAVAAGFLLLGAAFTGFGGLFGIMTALFLVLATYGFIAGNANAGGLSVDPRRAGAASALLGAAGFGVGAASAAATSFLPLEAAQSTAIVCVISLILSWWLFRGTATRSADVSPREPREDASRP</sequence>
<evidence type="ECO:0000256" key="7">
    <source>
        <dbReference type="ARBA" id="ARBA00023136"/>
    </source>
</evidence>
<keyword evidence="7 8" id="KW-0472">Membrane</keyword>
<gene>
    <name evidence="10" type="ORF">KCG44_09705</name>
</gene>
<dbReference type="InterPro" id="IPR011701">
    <property type="entry name" value="MFS"/>
</dbReference>
<comment type="similarity">
    <text evidence="2 8">Belongs to the major facilitator superfamily. Bcr/CmlA family.</text>
</comment>
<reference evidence="10 11" key="1">
    <citation type="submission" date="2021-04" db="EMBL/GenBank/DDBJ databases">
        <authorList>
            <person name="Pira H."/>
            <person name="Risdian C."/>
            <person name="Wink J."/>
        </authorList>
    </citation>
    <scope>NUCLEOTIDE SEQUENCE [LARGE SCALE GENOMIC DNA]</scope>
    <source>
        <strain evidence="10 11">WHA3</strain>
    </source>
</reference>